<dbReference type="Gene3D" id="1.20.120.160">
    <property type="entry name" value="HPT domain"/>
    <property type="match status" value="1"/>
</dbReference>
<dbReference type="GO" id="GO:0005737">
    <property type="term" value="C:cytoplasm"/>
    <property type="evidence" value="ECO:0007669"/>
    <property type="project" value="InterPro"/>
</dbReference>
<dbReference type="Pfam" id="PF01584">
    <property type="entry name" value="CheW"/>
    <property type="match status" value="1"/>
</dbReference>
<name>A0A074N5G5_9SPHN</name>
<dbReference type="InterPro" id="IPR005467">
    <property type="entry name" value="His_kinase_dom"/>
</dbReference>
<accession>A0A074N5G5</accession>
<dbReference type="InterPro" id="IPR036890">
    <property type="entry name" value="HATPase_C_sf"/>
</dbReference>
<dbReference type="GO" id="GO:0006935">
    <property type="term" value="P:chemotaxis"/>
    <property type="evidence" value="ECO:0007669"/>
    <property type="project" value="InterPro"/>
</dbReference>
<dbReference type="PROSITE" id="PS50109">
    <property type="entry name" value="HIS_KIN"/>
    <property type="match status" value="1"/>
</dbReference>
<dbReference type="PRINTS" id="PR00344">
    <property type="entry name" value="BCTRLSENSOR"/>
</dbReference>
<dbReference type="Pfam" id="PF01627">
    <property type="entry name" value="Hpt"/>
    <property type="match status" value="1"/>
</dbReference>
<dbReference type="FunFam" id="3.30.565.10:FF:000016">
    <property type="entry name" value="Chemotaxis protein CheA, putative"/>
    <property type="match status" value="1"/>
</dbReference>
<evidence type="ECO:0000256" key="5">
    <source>
        <dbReference type="ARBA" id="ARBA00022679"/>
    </source>
</evidence>
<sequence>MDDLLADFVAETREMLEASEGEIIAWEADPADRARLDTIFRFVHTVKGNCGFFDFPRLAGLSHAAEDALADCRAGRREPDSALVSAVLAIIDRIAAMIDAVEAGEDFPEGDDEALIAALAEEPEIEIDARGEGPVAGTATEATLAGDEAGAEKGDARSSNAAPNPALRSIRLPVELLDRVMSGVSDMVLARNDLAHRLRQAGNQPTIDGPFERLTTILSDVRDAITRMRMQRIETLFSSLPRLVRDLSAELGKQVMIDLEGGDVELDREMIEVVRDPLTHIIRNAIDHGIEPPSDRLARGKREIALLSIAARQSGNTISIVVSDDGRGLDEERIAAKAVATGLISEAERREMGRDKILQLIFEPGFSTAETVTGVSGRGVGLDVVRQNLERVGGSIKVSSQPGVGTLFTLQIPLTLSIIAGLTVETGDQRFAIPQSYVEEIVHSSAKALDYTRMGETSLITFRGQRVPCLLLSDVLGLDCGDVAEGDHTMVMLRLASGDLFALAVDRIHSHGDLVVKPLAPAVMKSGFYAGSTLLDDGQPVLLLDVTNIAGMYDLVSDARTRVLKAGMDDLDRASGDVMRAMLFTDFAGRRSGLRLELVKRIETAPASAIDRSAGRARAVIDGVILPLVSLPEGPLASEKVRLLRLSDGACELLHAVAEVDDAVELTEPLKPVADDPLVEAVTLVAGQTVTLIDGHELFARHGEPPEPAARPLARLPDSEWARTILAPLVTSAGYAIAEPNVADDKVALTIMFEDVYEVAAALDRPVAGSVIRLSDQPDGGDRETIYRYDRTALVEALQHARGRSGSASRNRKANA</sequence>
<dbReference type="KEGG" id="elq:Ga0102493_11407"/>
<comment type="catalytic activity">
    <reaction evidence="1">
        <text>ATP + protein L-histidine = ADP + protein N-phospho-L-histidine.</text>
        <dbReference type="EC" id="2.7.13.3"/>
    </reaction>
</comment>
<dbReference type="InterPro" id="IPR008207">
    <property type="entry name" value="Sig_transdc_His_kin_Hpt_dom"/>
</dbReference>
<feature type="domain" description="CheW-like" evidence="11">
    <location>
        <begin position="418"/>
        <end position="555"/>
    </location>
</feature>
<organism evidence="13 14">
    <name type="scientific">Erythrobacter litoralis</name>
    <dbReference type="NCBI Taxonomy" id="39960"/>
    <lineage>
        <taxon>Bacteria</taxon>
        <taxon>Pseudomonadati</taxon>
        <taxon>Pseudomonadota</taxon>
        <taxon>Alphaproteobacteria</taxon>
        <taxon>Sphingomonadales</taxon>
        <taxon>Erythrobacteraceae</taxon>
        <taxon>Erythrobacter/Porphyrobacter group</taxon>
        <taxon>Erythrobacter</taxon>
    </lineage>
</organism>
<feature type="domain" description="Histidine kinase" evidence="10">
    <location>
        <begin position="212"/>
        <end position="416"/>
    </location>
</feature>
<evidence type="ECO:0000256" key="2">
    <source>
        <dbReference type="ARBA" id="ARBA00012438"/>
    </source>
</evidence>
<feature type="modified residue" description="Phosphohistidine" evidence="9">
    <location>
        <position position="44"/>
    </location>
</feature>
<dbReference type="InterPro" id="IPR003594">
    <property type="entry name" value="HATPase_dom"/>
</dbReference>
<evidence type="ECO:0000313" key="13">
    <source>
        <dbReference type="EMBL" id="KEO93212.1"/>
    </source>
</evidence>
<dbReference type="CDD" id="cd00088">
    <property type="entry name" value="HPT"/>
    <property type="match status" value="1"/>
</dbReference>
<dbReference type="GO" id="GO:0000155">
    <property type="term" value="F:phosphorelay sensor kinase activity"/>
    <property type="evidence" value="ECO:0007669"/>
    <property type="project" value="InterPro"/>
</dbReference>
<dbReference type="PANTHER" id="PTHR43395:SF1">
    <property type="entry name" value="CHEMOTAXIS PROTEIN CHEA"/>
    <property type="match status" value="1"/>
</dbReference>
<feature type="domain" description="HPt" evidence="12">
    <location>
        <begin position="1"/>
        <end position="101"/>
    </location>
</feature>
<gene>
    <name evidence="13" type="ORF">EH32_10840</name>
</gene>
<dbReference type="InterPro" id="IPR036641">
    <property type="entry name" value="HPT_dom_sf"/>
</dbReference>
<keyword evidence="4 9" id="KW-0597">Phosphoprotein</keyword>
<dbReference type="InterPro" id="IPR036061">
    <property type="entry name" value="CheW-like_dom_sf"/>
</dbReference>
<evidence type="ECO:0000313" key="14">
    <source>
        <dbReference type="Proteomes" id="UP000027866"/>
    </source>
</evidence>
<dbReference type="SMART" id="SM00073">
    <property type="entry name" value="HPT"/>
    <property type="match status" value="1"/>
</dbReference>
<dbReference type="SMART" id="SM01231">
    <property type="entry name" value="H-kinase_dim"/>
    <property type="match status" value="1"/>
</dbReference>
<dbReference type="InterPro" id="IPR051315">
    <property type="entry name" value="Bact_Chemotaxis_CheA"/>
</dbReference>
<dbReference type="Gene3D" id="3.30.565.10">
    <property type="entry name" value="Histidine kinase-like ATPase, C-terminal domain"/>
    <property type="match status" value="1"/>
</dbReference>
<evidence type="ECO:0000256" key="7">
    <source>
        <dbReference type="ARBA" id="ARBA00023012"/>
    </source>
</evidence>
<evidence type="ECO:0000256" key="8">
    <source>
        <dbReference type="ARBA" id="ARBA00035100"/>
    </source>
</evidence>
<evidence type="ECO:0000256" key="9">
    <source>
        <dbReference type="PROSITE-ProRule" id="PRU00110"/>
    </source>
</evidence>
<comment type="caution">
    <text evidence="13">The sequence shown here is derived from an EMBL/GenBank/DDBJ whole genome shotgun (WGS) entry which is preliminary data.</text>
</comment>
<dbReference type="InterPro" id="IPR004358">
    <property type="entry name" value="Sig_transdc_His_kin-like_C"/>
</dbReference>
<keyword evidence="14" id="KW-1185">Reference proteome</keyword>
<dbReference type="Pfam" id="PF02518">
    <property type="entry name" value="HATPase_c"/>
    <property type="match status" value="1"/>
</dbReference>
<dbReference type="EMBL" id="JMIX01000006">
    <property type="protein sequence ID" value="KEO93212.1"/>
    <property type="molecule type" value="Genomic_DNA"/>
</dbReference>
<dbReference type="InterPro" id="IPR004105">
    <property type="entry name" value="CheA-like_dim"/>
</dbReference>
<dbReference type="SMART" id="SM00260">
    <property type="entry name" value="CheW"/>
    <property type="match status" value="1"/>
</dbReference>
<evidence type="ECO:0000256" key="4">
    <source>
        <dbReference type="ARBA" id="ARBA00022553"/>
    </source>
</evidence>
<keyword evidence="6" id="KW-0418">Kinase</keyword>
<dbReference type="AlphaFoldDB" id="A0A074N5G5"/>
<dbReference type="Pfam" id="PF02895">
    <property type="entry name" value="H-kinase_dim"/>
    <property type="match status" value="1"/>
</dbReference>
<evidence type="ECO:0000256" key="1">
    <source>
        <dbReference type="ARBA" id="ARBA00000085"/>
    </source>
</evidence>
<evidence type="ECO:0000256" key="3">
    <source>
        <dbReference type="ARBA" id="ARBA00021495"/>
    </source>
</evidence>
<dbReference type="PROSITE" id="PS50851">
    <property type="entry name" value="CHEW"/>
    <property type="match status" value="1"/>
</dbReference>
<keyword evidence="7" id="KW-0902">Two-component regulatory system</keyword>
<dbReference type="PROSITE" id="PS50894">
    <property type="entry name" value="HPT"/>
    <property type="match status" value="1"/>
</dbReference>
<dbReference type="RefSeq" id="WP_034903102.1">
    <property type="nucleotide sequence ID" value="NZ_CP017057.1"/>
</dbReference>
<dbReference type="OrthoDB" id="9803176at2"/>
<dbReference type="SUPFAM" id="SSF50341">
    <property type="entry name" value="CheW-like"/>
    <property type="match status" value="1"/>
</dbReference>
<proteinExistence type="predicted"/>
<reference evidence="13 14" key="1">
    <citation type="submission" date="2014-04" db="EMBL/GenBank/DDBJ databases">
        <title>A comprehensive comparison of genomes of Erythrobacter spp. Strains.</title>
        <authorList>
            <person name="Zheng Q."/>
        </authorList>
    </citation>
    <scope>NUCLEOTIDE SEQUENCE [LARGE SCALE GENOMIC DNA]</scope>
    <source>
        <strain evidence="13 14">DSM 8509</strain>
    </source>
</reference>
<evidence type="ECO:0000259" key="11">
    <source>
        <dbReference type="PROSITE" id="PS50851"/>
    </source>
</evidence>
<evidence type="ECO:0000259" key="12">
    <source>
        <dbReference type="PROSITE" id="PS50894"/>
    </source>
</evidence>
<keyword evidence="5" id="KW-0808">Transferase</keyword>
<dbReference type="PATRIC" id="fig|39960.10.peg.2664"/>
<dbReference type="SUPFAM" id="SSF55874">
    <property type="entry name" value="ATPase domain of HSP90 chaperone/DNA topoisomerase II/histidine kinase"/>
    <property type="match status" value="1"/>
</dbReference>
<evidence type="ECO:0000256" key="6">
    <source>
        <dbReference type="ARBA" id="ARBA00022777"/>
    </source>
</evidence>
<comment type="function">
    <text evidence="8">Involved in the transmission of sensory signals from the chemoreceptors to the flagellar motors. CheA is autophosphorylated; it can transfer its phosphate group to either CheB or CheY.</text>
</comment>
<dbReference type="Gene3D" id="2.30.30.40">
    <property type="entry name" value="SH3 Domains"/>
    <property type="match status" value="1"/>
</dbReference>
<dbReference type="InterPro" id="IPR002545">
    <property type="entry name" value="CheW-lke_dom"/>
</dbReference>
<protein>
    <recommendedName>
        <fullName evidence="3">Chemotaxis protein CheA</fullName>
        <ecNumber evidence="2">2.7.13.3</ecNumber>
    </recommendedName>
</protein>
<dbReference type="PANTHER" id="PTHR43395">
    <property type="entry name" value="SENSOR HISTIDINE KINASE CHEA"/>
    <property type="match status" value="1"/>
</dbReference>
<dbReference type="EC" id="2.7.13.3" evidence="2"/>
<evidence type="ECO:0000259" key="10">
    <source>
        <dbReference type="PROSITE" id="PS50109"/>
    </source>
</evidence>
<dbReference type="SMART" id="SM00387">
    <property type="entry name" value="HATPase_c"/>
    <property type="match status" value="1"/>
</dbReference>
<dbReference type="Proteomes" id="UP000027866">
    <property type="component" value="Unassembled WGS sequence"/>
</dbReference>
<dbReference type="SUPFAM" id="SSF47226">
    <property type="entry name" value="Histidine-containing phosphotransfer domain, HPT domain"/>
    <property type="match status" value="1"/>
</dbReference>